<dbReference type="Proteomes" id="UP000315783">
    <property type="component" value="Unassembled WGS sequence"/>
</dbReference>
<reference evidence="2 3" key="1">
    <citation type="journal article" date="2019" name="Appl. Microbiol. Biotechnol.">
        <title>Genome sequence of Isaria javanica and comparative genome analysis insights into family S53 peptidase evolution in fungal entomopathogens.</title>
        <authorList>
            <person name="Lin R."/>
            <person name="Zhang X."/>
            <person name="Xin B."/>
            <person name="Zou M."/>
            <person name="Gao Y."/>
            <person name="Qin F."/>
            <person name="Hu Q."/>
            <person name="Xie B."/>
            <person name="Cheng X."/>
        </authorList>
    </citation>
    <scope>NUCLEOTIDE SEQUENCE [LARGE SCALE GENOMIC DNA]</scope>
    <source>
        <strain evidence="2 3">IJ1G</strain>
    </source>
</reference>
<name>A0A545V356_9HYPO</name>
<evidence type="ECO:0000313" key="3">
    <source>
        <dbReference type="Proteomes" id="UP000315783"/>
    </source>
</evidence>
<organism evidence="2 3">
    <name type="scientific">Cordyceps javanica</name>
    <dbReference type="NCBI Taxonomy" id="43265"/>
    <lineage>
        <taxon>Eukaryota</taxon>
        <taxon>Fungi</taxon>
        <taxon>Dikarya</taxon>
        <taxon>Ascomycota</taxon>
        <taxon>Pezizomycotina</taxon>
        <taxon>Sordariomycetes</taxon>
        <taxon>Hypocreomycetidae</taxon>
        <taxon>Hypocreales</taxon>
        <taxon>Cordycipitaceae</taxon>
        <taxon>Cordyceps</taxon>
    </lineage>
</organism>
<gene>
    <name evidence="2" type="ORF">IF1G_04732</name>
</gene>
<protein>
    <submittedName>
        <fullName evidence="2">Uncharacterized protein</fullName>
    </submittedName>
</protein>
<evidence type="ECO:0000313" key="2">
    <source>
        <dbReference type="EMBL" id="TQV96149.1"/>
    </source>
</evidence>
<evidence type="ECO:0000256" key="1">
    <source>
        <dbReference type="SAM" id="MobiDB-lite"/>
    </source>
</evidence>
<dbReference type="EMBL" id="SPUK01000006">
    <property type="protein sequence ID" value="TQV96149.1"/>
    <property type="molecule type" value="Genomic_DNA"/>
</dbReference>
<feature type="region of interest" description="Disordered" evidence="1">
    <location>
        <begin position="1"/>
        <end position="24"/>
    </location>
</feature>
<dbReference type="AlphaFoldDB" id="A0A545V356"/>
<sequence>MAEQQSAPPPSPAPGTCPARGFAAYKEPKHHYDKPATRRAAAEFVDILLNIVKIQVLSCFPTTAPSQSRKSRDHGLVFDVLGASAQLATLQPHSSKSNDLSTHGVSSASLLSVTDYSPAVGQYYFGTRAHVKQGVRLRGAVRCGRWPQMKGGKAVGVSPKQ</sequence>
<proteinExistence type="predicted"/>
<comment type="caution">
    <text evidence="2">The sequence shown here is derived from an EMBL/GenBank/DDBJ whole genome shotgun (WGS) entry which is preliminary data.</text>
</comment>
<keyword evidence="3" id="KW-1185">Reference proteome</keyword>
<accession>A0A545V356</accession>